<evidence type="ECO:0000313" key="1">
    <source>
        <dbReference type="EMBL" id="EFV03167.1"/>
    </source>
</evidence>
<gene>
    <name evidence="1" type="ORF">HMPREF9420_2731</name>
</gene>
<comment type="caution">
    <text evidence="1">The sequence shown here is derived from an EMBL/GenBank/DDBJ whole genome shotgun (WGS) entry which is preliminary data.</text>
</comment>
<reference evidence="1 2" key="1">
    <citation type="submission" date="2010-12" db="EMBL/GenBank/DDBJ databases">
        <authorList>
            <person name="Muzny D."/>
            <person name="Qin X."/>
            <person name="Deng J."/>
            <person name="Jiang H."/>
            <person name="Liu Y."/>
            <person name="Qu J."/>
            <person name="Song X.-Z."/>
            <person name="Zhang L."/>
            <person name="Thornton R."/>
            <person name="Coyle M."/>
            <person name="Francisco L."/>
            <person name="Jackson L."/>
            <person name="Javaid M."/>
            <person name="Korchina V."/>
            <person name="Kovar C."/>
            <person name="Mata R."/>
            <person name="Mathew T."/>
            <person name="Ngo R."/>
            <person name="Nguyen L."/>
            <person name="Nguyen N."/>
            <person name="Okwuonu G."/>
            <person name="Ongeri F."/>
            <person name="Pham C."/>
            <person name="Simmons D."/>
            <person name="Wilczek-Boney K."/>
            <person name="Hale W."/>
            <person name="Jakkamsetti A."/>
            <person name="Pham P."/>
            <person name="Ruth R."/>
            <person name="San Lucas F."/>
            <person name="Warren J."/>
            <person name="Zhang J."/>
            <person name="Zhao Z."/>
            <person name="Zhou C."/>
            <person name="Zhu D."/>
            <person name="Lee S."/>
            <person name="Bess C."/>
            <person name="Blankenburg K."/>
            <person name="Forbes L."/>
            <person name="Fu Q."/>
            <person name="Gubbala S."/>
            <person name="Hirani K."/>
            <person name="Jayaseelan J.C."/>
            <person name="Lara F."/>
            <person name="Munidasa M."/>
            <person name="Palculict T."/>
            <person name="Patil S."/>
            <person name="Pu L.-L."/>
            <person name="Saada N."/>
            <person name="Tang L."/>
            <person name="Weissenberger G."/>
            <person name="Zhu Y."/>
            <person name="Hemphill L."/>
            <person name="Shang Y."/>
            <person name="Youmans B."/>
            <person name="Ayvaz T."/>
            <person name="Ross M."/>
            <person name="Santibanez J."/>
            <person name="Aqrawi P."/>
            <person name="Gross S."/>
            <person name="Joshi V."/>
            <person name="Fowler G."/>
            <person name="Nazareth L."/>
            <person name="Reid J."/>
            <person name="Worley K."/>
            <person name="Petrosino J."/>
            <person name="Highlander S."/>
            <person name="Gibbs R."/>
        </authorList>
    </citation>
    <scope>NUCLEOTIDE SEQUENCE [LARGE SCALE GENOMIC DNA]</scope>
    <source>
        <strain evidence="1 2">DSM 15606</strain>
    </source>
</reference>
<dbReference type="Proteomes" id="UP000003874">
    <property type="component" value="Unassembled WGS sequence"/>
</dbReference>
<sequence>MDYFTIRLVFSLNHCLLNPTFLAFAAQLKCNERLLCLQK</sequence>
<evidence type="ECO:0000313" key="2">
    <source>
        <dbReference type="Proteomes" id="UP000003874"/>
    </source>
</evidence>
<dbReference type="EMBL" id="AEQO01000205">
    <property type="protein sequence ID" value="EFV03167.1"/>
    <property type="molecule type" value="Genomic_DNA"/>
</dbReference>
<dbReference type="AlphaFoldDB" id="E6MTB3"/>
<protein>
    <submittedName>
        <fullName evidence="1">Uncharacterized protein</fullName>
    </submittedName>
</protein>
<name>E6MTB3_9BACT</name>
<proteinExistence type="predicted"/>
<organism evidence="1 2">
    <name type="scientific">Segatella salivae DSM 15606</name>
    <dbReference type="NCBI Taxonomy" id="888832"/>
    <lineage>
        <taxon>Bacteria</taxon>
        <taxon>Pseudomonadati</taxon>
        <taxon>Bacteroidota</taxon>
        <taxon>Bacteroidia</taxon>
        <taxon>Bacteroidales</taxon>
        <taxon>Prevotellaceae</taxon>
        <taxon>Segatella</taxon>
    </lineage>
</organism>
<keyword evidence="2" id="KW-1185">Reference proteome</keyword>
<accession>E6MTB3</accession>
<dbReference type="HOGENOM" id="CLU_3314856_0_0_10"/>